<proteinExistence type="predicted"/>
<keyword evidence="2" id="KW-0472">Membrane</keyword>
<reference evidence="3" key="1">
    <citation type="submission" date="2021-01" db="EMBL/GenBank/DDBJ databases">
        <authorList>
            <person name="Corre E."/>
            <person name="Pelletier E."/>
            <person name="Niang G."/>
            <person name="Scheremetjew M."/>
            <person name="Finn R."/>
            <person name="Kale V."/>
            <person name="Holt S."/>
            <person name="Cochrane G."/>
            <person name="Meng A."/>
            <person name="Brown T."/>
            <person name="Cohen L."/>
        </authorList>
    </citation>
    <scope>NUCLEOTIDE SEQUENCE</scope>
    <source>
        <strain evidence="3">CCMP3105</strain>
    </source>
</reference>
<feature type="transmembrane region" description="Helical" evidence="2">
    <location>
        <begin position="83"/>
        <end position="102"/>
    </location>
</feature>
<accession>A0A7S4UD30</accession>
<evidence type="ECO:0000313" key="3">
    <source>
        <dbReference type="EMBL" id="CAE4572419.1"/>
    </source>
</evidence>
<dbReference type="AlphaFoldDB" id="A0A7S4UD30"/>
<feature type="compositionally biased region" description="Basic residues" evidence="1">
    <location>
        <begin position="298"/>
        <end position="308"/>
    </location>
</feature>
<sequence>MNRKRFGDCLNALSSLGILLANSAMTVLVVLFGASFCKYSYLFSLTLSIYGAVFFYVLFVILDQRWNPLVPLQDFQRREMFGVLHRQGALTGVAWSVNYVLVTAANPFVPGLLLLVLHSSGMAFLVFLSVLLLENSYCLAQWGCIALVCAGRSLAMLDESVDDRRGIWALVYGLGVWAVGVANLLTENVMRNVRRVCEGDEETRQPLISVVQFLCVVKLYSIPATLALCWIPRAARGPARARPRPSRTRQTQALVLTHWSALQCGGASWASTTGSRRGSRSSPMSSPWGAEWSTRPSRCCRRRGHHARLASAGPSGSSRSARPSTRAWIQQHSPRAWN</sequence>
<feature type="transmembrane region" description="Helical" evidence="2">
    <location>
        <begin position="108"/>
        <end position="132"/>
    </location>
</feature>
<feature type="transmembrane region" description="Helical" evidence="2">
    <location>
        <begin position="139"/>
        <end position="155"/>
    </location>
</feature>
<protein>
    <submittedName>
        <fullName evidence="3">Uncharacterized protein</fullName>
    </submittedName>
</protein>
<dbReference type="EMBL" id="HBNR01018205">
    <property type="protein sequence ID" value="CAE4572419.1"/>
    <property type="molecule type" value="Transcribed_RNA"/>
</dbReference>
<feature type="transmembrane region" description="Helical" evidence="2">
    <location>
        <begin position="12"/>
        <end position="35"/>
    </location>
</feature>
<gene>
    <name evidence="3" type="ORF">AMON00008_LOCUS12038</name>
</gene>
<feature type="region of interest" description="Disordered" evidence="1">
    <location>
        <begin position="267"/>
        <end position="338"/>
    </location>
</feature>
<keyword evidence="2" id="KW-1133">Transmembrane helix</keyword>
<evidence type="ECO:0000256" key="2">
    <source>
        <dbReference type="SAM" id="Phobius"/>
    </source>
</evidence>
<feature type="transmembrane region" description="Helical" evidence="2">
    <location>
        <begin position="167"/>
        <end position="185"/>
    </location>
</feature>
<feature type="transmembrane region" description="Helical" evidence="2">
    <location>
        <begin position="41"/>
        <end position="62"/>
    </location>
</feature>
<name>A0A7S4UD30_9DINO</name>
<feature type="compositionally biased region" description="Low complexity" evidence="1">
    <location>
        <begin position="268"/>
        <end position="290"/>
    </location>
</feature>
<feature type="compositionally biased region" description="Low complexity" evidence="1">
    <location>
        <begin position="309"/>
        <end position="327"/>
    </location>
</feature>
<organism evidence="3">
    <name type="scientific">Alexandrium monilatum</name>
    <dbReference type="NCBI Taxonomy" id="311494"/>
    <lineage>
        <taxon>Eukaryota</taxon>
        <taxon>Sar</taxon>
        <taxon>Alveolata</taxon>
        <taxon>Dinophyceae</taxon>
        <taxon>Gonyaulacales</taxon>
        <taxon>Pyrocystaceae</taxon>
        <taxon>Alexandrium</taxon>
    </lineage>
</organism>
<keyword evidence="2" id="KW-0812">Transmembrane</keyword>
<feature type="compositionally biased region" description="Polar residues" evidence="1">
    <location>
        <begin position="328"/>
        <end position="338"/>
    </location>
</feature>
<evidence type="ECO:0000256" key="1">
    <source>
        <dbReference type="SAM" id="MobiDB-lite"/>
    </source>
</evidence>